<dbReference type="RefSeq" id="WP_270043412.1">
    <property type="nucleotide sequence ID" value="NZ_JAPDOD010000031.1"/>
</dbReference>
<feature type="region of interest" description="Disordered" evidence="2">
    <location>
        <begin position="101"/>
        <end position="231"/>
    </location>
</feature>
<evidence type="ECO:0000256" key="1">
    <source>
        <dbReference type="SAM" id="Coils"/>
    </source>
</evidence>
<feature type="region of interest" description="Disordered" evidence="2">
    <location>
        <begin position="308"/>
        <end position="372"/>
    </location>
</feature>
<feature type="compositionally biased region" description="Basic and acidic residues" evidence="2">
    <location>
        <begin position="115"/>
        <end position="129"/>
    </location>
</feature>
<gene>
    <name evidence="3" type="ORF">OM076_28065</name>
</gene>
<accession>A0A9X3S482</accession>
<feature type="compositionally biased region" description="Basic and acidic residues" evidence="2">
    <location>
        <begin position="361"/>
        <end position="372"/>
    </location>
</feature>
<proteinExistence type="predicted"/>
<feature type="coiled-coil region" evidence="1">
    <location>
        <begin position="455"/>
        <end position="514"/>
    </location>
</feature>
<feature type="compositionally biased region" description="Low complexity" evidence="2">
    <location>
        <begin position="636"/>
        <end position="660"/>
    </location>
</feature>
<sequence>MAEPSSPALPGDVEWLPGPGGTRVLRIHPASAAPPALILRVAGGGEQRIDARPQASTEYSIPADVDWSAAWLLWPDGTRASLPLPHGPHAEVIELRPRRFARSEPPVETGWRGELAPRVREELEGRGDAARAPSEADTTAAPSTGDPAGAARAVGSNRHGDPQTPAGVAAPTGPREPGPGPALDTARAPGDLAATAPGEPGESAATAGEPPATAQGGPGDSAALAAGTATAPGGPGDSAALAAGIATVPGGPGDSAALAAGIATVPGGPGDSAALAAGIATVPGGPGDSAALAAGIATVPGGPGDSAALAAGTATAPAEAGDPAAASPPADTTGPGEPRSGASSPDQATAGSWTTPPQHADSTREAEAAWRERRDDLRRELAEAADAIARARDGERSARDAVLTALAAARADVRASRAARAADASALAAVTGELGAERAAHAVTRGSVGSLADALSTARAELAAAKTRAEATQAELEVARAELVAARATGAAELAQVRSEVAQARSETAALREALDAPRPTPGRIDLGRLAAEQAEAAARRSPKTSPQLLANLDAAAAALRAANPAPGETTGRDDAAAALRAANPAPGDDAAAGLRAANPGSGETTGRDDAAAAGPSAANPAGAPTARDDTDAGLRAAHPAGAPTAGETATRAAAHTTPPDDSQAPTADAPGPTTGADSPDATSSKALVGPGDDLRLRRTLLALAREDSVAAGALLVGLLPAQGAVIEGSLTYDLTVRGVGTFAVFAADGSARIVRLSRRRPRSQALFHLSADPVVLAELLAGEREKIGRFHRKAKVSGKRKRARELLLLAQSRLSLADAVKAGARLEPALVYRALPLAVDPEWTRGHSFTVAQQIVEFAPNAWHITARDGRPLRVEQRNAGTRADATVTMSQAAFERMLRDEAPVFGDRPTIRGDRDAVASLKRWTDLARGTT</sequence>
<keyword evidence="4" id="KW-1185">Reference proteome</keyword>
<feature type="region of interest" description="Disordered" evidence="2">
    <location>
        <begin position="584"/>
        <end position="691"/>
    </location>
</feature>
<comment type="caution">
    <text evidence="3">The sequence shown here is derived from an EMBL/GenBank/DDBJ whole genome shotgun (WGS) entry which is preliminary data.</text>
</comment>
<evidence type="ECO:0000313" key="4">
    <source>
        <dbReference type="Proteomes" id="UP001149140"/>
    </source>
</evidence>
<feature type="compositionally biased region" description="Low complexity" evidence="2">
    <location>
        <begin position="308"/>
        <end position="336"/>
    </location>
</feature>
<feature type="compositionally biased region" description="Polar residues" evidence="2">
    <location>
        <begin position="341"/>
        <end position="357"/>
    </location>
</feature>
<reference evidence="3" key="1">
    <citation type="submission" date="2022-10" db="EMBL/GenBank/DDBJ databases">
        <title>The WGS of Solirubrobacter ginsenosidimutans DSM 21036.</title>
        <authorList>
            <person name="Jiang Z."/>
        </authorList>
    </citation>
    <scope>NUCLEOTIDE SEQUENCE</scope>
    <source>
        <strain evidence="3">DSM 21036</strain>
    </source>
</reference>
<feature type="compositionally biased region" description="Low complexity" evidence="2">
    <location>
        <begin position="584"/>
        <end position="599"/>
    </location>
</feature>
<protein>
    <submittedName>
        <fullName evidence="3">Uncharacterized protein</fullName>
    </submittedName>
</protein>
<dbReference type="Proteomes" id="UP001149140">
    <property type="component" value="Unassembled WGS sequence"/>
</dbReference>
<organism evidence="3 4">
    <name type="scientific">Solirubrobacter ginsenosidimutans</name>
    <dbReference type="NCBI Taxonomy" id="490573"/>
    <lineage>
        <taxon>Bacteria</taxon>
        <taxon>Bacillati</taxon>
        <taxon>Actinomycetota</taxon>
        <taxon>Thermoleophilia</taxon>
        <taxon>Solirubrobacterales</taxon>
        <taxon>Solirubrobacteraceae</taxon>
        <taxon>Solirubrobacter</taxon>
    </lineage>
</organism>
<name>A0A9X3S482_9ACTN</name>
<evidence type="ECO:0000313" key="3">
    <source>
        <dbReference type="EMBL" id="MDA0164162.1"/>
    </source>
</evidence>
<dbReference type="AlphaFoldDB" id="A0A9X3S482"/>
<dbReference type="EMBL" id="JAPDOD010000031">
    <property type="protein sequence ID" value="MDA0164162.1"/>
    <property type="molecule type" value="Genomic_DNA"/>
</dbReference>
<keyword evidence="1" id="KW-0175">Coiled coil</keyword>
<evidence type="ECO:0000256" key="2">
    <source>
        <dbReference type="SAM" id="MobiDB-lite"/>
    </source>
</evidence>
<feature type="compositionally biased region" description="Low complexity" evidence="2">
    <location>
        <begin position="220"/>
        <end position="231"/>
    </location>
</feature>
<feature type="compositionally biased region" description="Low complexity" evidence="2">
    <location>
        <begin position="612"/>
        <end position="626"/>
    </location>
</feature>